<dbReference type="RefSeq" id="WP_344725528.1">
    <property type="nucleotide sequence ID" value="NZ_BAAAUS010000034.1"/>
</dbReference>
<reference evidence="4" key="1">
    <citation type="journal article" date="2019" name="Int. J. Syst. Evol. Microbiol.">
        <title>The Global Catalogue of Microorganisms (GCM) 10K type strain sequencing project: providing services to taxonomists for standard genome sequencing and annotation.</title>
        <authorList>
            <consortium name="The Broad Institute Genomics Platform"/>
            <consortium name="The Broad Institute Genome Sequencing Center for Infectious Disease"/>
            <person name="Wu L."/>
            <person name="Ma J."/>
        </authorList>
    </citation>
    <scope>NUCLEOTIDE SEQUENCE [LARGE SCALE GENOMIC DNA]</scope>
    <source>
        <strain evidence="4">CCM 7043</strain>
    </source>
</reference>
<organism evidence="3 4">
    <name type="scientific">Pseudonocardia yunnanensis</name>
    <dbReference type="NCBI Taxonomy" id="58107"/>
    <lineage>
        <taxon>Bacteria</taxon>
        <taxon>Bacillati</taxon>
        <taxon>Actinomycetota</taxon>
        <taxon>Actinomycetes</taxon>
        <taxon>Pseudonocardiales</taxon>
        <taxon>Pseudonocardiaceae</taxon>
        <taxon>Pseudonocardia</taxon>
    </lineage>
</organism>
<name>A0ABW4ENU3_9PSEU</name>
<dbReference type="EMBL" id="JBHUCO010000005">
    <property type="protein sequence ID" value="MFD1516642.1"/>
    <property type="molecule type" value="Genomic_DNA"/>
</dbReference>
<proteinExistence type="predicted"/>
<dbReference type="PANTHER" id="PTHR34846:SF5">
    <property type="entry name" value="CARBOXYMUCONOLACTONE DECARBOXYLASE-LIKE DOMAIN-CONTAINING PROTEIN"/>
    <property type="match status" value="1"/>
</dbReference>
<dbReference type="PANTHER" id="PTHR34846">
    <property type="entry name" value="4-CARBOXYMUCONOLACTONE DECARBOXYLASE FAMILY PROTEIN (AFU_ORTHOLOGUE AFUA_6G11590)"/>
    <property type="match status" value="1"/>
</dbReference>
<dbReference type="Gene3D" id="1.20.1290.10">
    <property type="entry name" value="AhpD-like"/>
    <property type="match status" value="1"/>
</dbReference>
<feature type="compositionally biased region" description="Polar residues" evidence="1">
    <location>
        <begin position="185"/>
        <end position="200"/>
    </location>
</feature>
<evidence type="ECO:0000259" key="2">
    <source>
        <dbReference type="Pfam" id="PF02627"/>
    </source>
</evidence>
<gene>
    <name evidence="3" type="ORF">ACFSJD_04035</name>
</gene>
<feature type="region of interest" description="Disordered" evidence="1">
    <location>
        <begin position="178"/>
        <end position="204"/>
    </location>
</feature>
<dbReference type="SUPFAM" id="SSF69118">
    <property type="entry name" value="AhpD-like"/>
    <property type="match status" value="1"/>
</dbReference>
<dbReference type="Pfam" id="PF02627">
    <property type="entry name" value="CMD"/>
    <property type="match status" value="1"/>
</dbReference>
<evidence type="ECO:0000313" key="4">
    <source>
        <dbReference type="Proteomes" id="UP001597114"/>
    </source>
</evidence>
<dbReference type="Proteomes" id="UP001597114">
    <property type="component" value="Unassembled WGS sequence"/>
</dbReference>
<keyword evidence="4" id="KW-1185">Reference proteome</keyword>
<evidence type="ECO:0000313" key="3">
    <source>
        <dbReference type="EMBL" id="MFD1516642.1"/>
    </source>
</evidence>
<dbReference type="InterPro" id="IPR003779">
    <property type="entry name" value="CMD-like"/>
</dbReference>
<accession>A0ABW4ENU3</accession>
<sequence length="301" mass="32074">MPHAVNPRVPPLDLEHMDDEQRAISRIGADTVIQVLARHPQLLKASQPLGGFLLFDGLLDPRTRELAILRVALRCDAPYEWANHVPAALGAGATEAEIDALSDPDSGWAPTDDAVLRAVDDVCADVFVSDGTWADLTATREYPEIIELLFVIGYYRMMAGFLNSVGVQVRAGMPALGRHAGLRPNLTTPSTGPTRESSGRTGADGTWNLTFEHPAGSQSVVLRLHTADGTVTGSMTNEQQGSTVPIVDGTVEGSHLDFSARMTEPIRIDLTVEGAVDGDRFTGTVVVGGGGTFPLTGWRAV</sequence>
<comment type="caution">
    <text evidence="3">The sequence shown here is derived from an EMBL/GenBank/DDBJ whole genome shotgun (WGS) entry which is preliminary data.</text>
</comment>
<protein>
    <submittedName>
        <fullName evidence="3">Carboxymuconolactone decarboxylase family protein</fullName>
    </submittedName>
</protein>
<evidence type="ECO:0000256" key="1">
    <source>
        <dbReference type="SAM" id="MobiDB-lite"/>
    </source>
</evidence>
<feature type="domain" description="Carboxymuconolactone decarboxylase-like" evidence="2">
    <location>
        <begin position="40"/>
        <end position="109"/>
    </location>
</feature>
<dbReference type="InterPro" id="IPR029032">
    <property type="entry name" value="AhpD-like"/>
</dbReference>